<feature type="transmembrane region" description="Helical" evidence="1">
    <location>
        <begin position="54"/>
        <end position="76"/>
    </location>
</feature>
<keyword evidence="3" id="KW-1185">Reference proteome</keyword>
<feature type="transmembrane region" description="Helical" evidence="1">
    <location>
        <begin position="25"/>
        <end position="42"/>
    </location>
</feature>
<feature type="transmembrane region" description="Helical" evidence="1">
    <location>
        <begin position="219"/>
        <end position="237"/>
    </location>
</feature>
<proteinExistence type="predicted"/>
<evidence type="ECO:0000313" key="2">
    <source>
        <dbReference type="EMBL" id="SEL48558.1"/>
    </source>
</evidence>
<feature type="transmembrane region" description="Helical" evidence="1">
    <location>
        <begin position="369"/>
        <end position="391"/>
    </location>
</feature>
<name>A0A1H7QLB9_9BACT</name>
<gene>
    <name evidence="2" type="ORF">SAMN04488505_102377</name>
</gene>
<reference evidence="2 3" key="1">
    <citation type="submission" date="2016-10" db="EMBL/GenBank/DDBJ databases">
        <authorList>
            <person name="de Groot N.N."/>
        </authorList>
    </citation>
    <scope>NUCLEOTIDE SEQUENCE [LARGE SCALE GENOMIC DNA]</scope>
    <source>
        <strain evidence="2 3">DSM 21039</strain>
    </source>
</reference>
<feature type="transmembrane region" description="Helical" evidence="1">
    <location>
        <begin position="96"/>
        <end position="114"/>
    </location>
</feature>
<keyword evidence="1" id="KW-0472">Membrane</keyword>
<evidence type="ECO:0000313" key="3">
    <source>
        <dbReference type="Proteomes" id="UP000198984"/>
    </source>
</evidence>
<accession>A0A1H7QLB9</accession>
<dbReference type="Proteomes" id="UP000198984">
    <property type="component" value="Unassembled WGS sequence"/>
</dbReference>
<protein>
    <recommendedName>
        <fullName evidence="4">Oligosaccharide repeat unit polymerase</fullName>
    </recommendedName>
</protein>
<feature type="transmembrane region" description="Helical" evidence="1">
    <location>
        <begin position="197"/>
        <end position="213"/>
    </location>
</feature>
<feature type="transmembrane region" description="Helical" evidence="1">
    <location>
        <begin position="172"/>
        <end position="190"/>
    </location>
</feature>
<keyword evidence="1" id="KW-0812">Transmembrane</keyword>
<organism evidence="2 3">
    <name type="scientific">Chitinophaga rupis</name>
    <dbReference type="NCBI Taxonomy" id="573321"/>
    <lineage>
        <taxon>Bacteria</taxon>
        <taxon>Pseudomonadati</taxon>
        <taxon>Bacteroidota</taxon>
        <taxon>Chitinophagia</taxon>
        <taxon>Chitinophagales</taxon>
        <taxon>Chitinophagaceae</taxon>
        <taxon>Chitinophaga</taxon>
    </lineage>
</organism>
<keyword evidence="1" id="KW-1133">Transmembrane helix</keyword>
<feature type="transmembrane region" description="Helical" evidence="1">
    <location>
        <begin position="144"/>
        <end position="166"/>
    </location>
</feature>
<feature type="transmembrane region" description="Helical" evidence="1">
    <location>
        <begin position="244"/>
        <end position="264"/>
    </location>
</feature>
<dbReference type="STRING" id="573321.SAMN04488505_102377"/>
<evidence type="ECO:0008006" key="4">
    <source>
        <dbReference type="Google" id="ProtNLM"/>
    </source>
</evidence>
<feature type="transmembrane region" description="Helical" evidence="1">
    <location>
        <begin position="412"/>
        <end position="430"/>
    </location>
</feature>
<dbReference type="AlphaFoldDB" id="A0A1H7QLB9"/>
<dbReference type="EMBL" id="FOBB01000002">
    <property type="protein sequence ID" value="SEL48558.1"/>
    <property type="molecule type" value="Genomic_DNA"/>
</dbReference>
<feature type="transmembrane region" description="Helical" evidence="1">
    <location>
        <begin position="436"/>
        <end position="454"/>
    </location>
</feature>
<sequence>MNNLLFYIINVFLIAVSLSSDHQFVFQYSFVFYIIQLILFFLNSRHAVSKSSLFLSPSFLTLVYLCLNFALGEYMVSRHYGFSDLYYKAIQDSKNLNWVTAYFLLCNIVVYLAIPVHLREGRMTVKATAVPAAAKWVLVNNTGAYLIISCIALLILGFISIDLSVLGGSGNFSYVFQVAIAIPLCFILSIEKRSYRWPLFVLILAFFMAGHFGSKREILYIFLLILLAEVIMGNIRLNFSVRRIILFSVLGAVIFYIIIISSILRGYGNYNVKNIFDANDYVSVYMREDYFMDALVSNLEVNAVYGNSANAANYVFAGKTDLLNGSTFLKVLFIPVPRSAFPEKPKSMVDIYTARFMPALRRDGGSLPVILYTELLWNFHFLGLPLLFFFYRYFNKLCSAAFLQLKNGMLSFRNMSIVFLYVTFIQFVRGSGMDMWLLYYLLSIPSLLILEYLLKAKYFHVQKETRFNESNLLLNT</sequence>
<evidence type="ECO:0000256" key="1">
    <source>
        <dbReference type="SAM" id="Phobius"/>
    </source>
</evidence>